<dbReference type="InterPro" id="IPR002903">
    <property type="entry name" value="RsmH"/>
</dbReference>
<dbReference type="AlphaFoldDB" id="A0AA38HIR9"/>
<dbReference type="EMBL" id="JALNTZ010001321">
    <property type="protein sequence ID" value="KAJ3626883.1"/>
    <property type="molecule type" value="Genomic_DNA"/>
</dbReference>
<protein>
    <recommendedName>
        <fullName evidence="8">Ribosomal RNA small subunit methyltransferase H</fullName>
    </recommendedName>
</protein>
<dbReference type="Gene3D" id="3.40.50.150">
    <property type="entry name" value="Vaccinia Virus protein VP39"/>
    <property type="match status" value="1"/>
</dbReference>
<dbReference type="GO" id="GO:0070475">
    <property type="term" value="P:rRNA base methylation"/>
    <property type="evidence" value="ECO:0007669"/>
    <property type="project" value="TreeGrafter"/>
</dbReference>
<gene>
    <name evidence="6" type="ORF">Zmor_004204</name>
</gene>
<dbReference type="GO" id="GO:0071424">
    <property type="term" value="F:rRNA (cytosine-N4-)-methyltransferase activity"/>
    <property type="evidence" value="ECO:0007669"/>
    <property type="project" value="TreeGrafter"/>
</dbReference>
<evidence type="ECO:0000313" key="7">
    <source>
        <dbReference type="Proteomes" id="UP001168821"/>
    </source>
</evidence>
<dbReference type="SUPFAM" id="SSF53335">
    <property type="entry name" value="S-adenosyl-L-methionine-dependent methyltransferases"/>
    <property type="match status" value="1"/>
</dbReference>
<comment type="caution">
    <text evidence="6">The sequence shown here is derived from an EMBL/GenBank/DDBJ whole genome shotgun (WGS) entry which is preliminary data.</text>
</comment>
<reference evidence="6" key="1">
    <citation type="journal article" date="2023" name="G3 (Bethesda)">
        <title>Whole genome assemblies of Zophobas morio and Tenebrio molitor.</title>
        <authorList>
            <person name="Kaur S."/>
            <person name="Stinson S.A."/>
            <person name="diCenzo G.C."/>
        </authorList>
    </citation>
    <scope>NUCLEOTIDE SEQUENCE</scope>
    <source>
        <strain evidence="6">QUZm001</strain>
    </source>
</reference>
<dbReference type="PANTHER" id="PTHR11265">
    <property type="entry name" value="S-ADENOSYL-METHYLTRANSFERASE MRAW"/>
    <property type="match status" value="1"/>
</dbReference>
<organism evidence="6 7">
    <name type="scientific">Zophobas morio</name>
    <dbReference type="NCBI Taxonomy" id="2755281"/>
    <lineage>
        <taxon>Eukaryota</taxon>
        <taxon>Metazoa</taxon>
        <taxon>Ecdysozoa</taxon>
        <taxon>Arthropoda</taxon>
        <taxon>Hexapoda</taxon>
        <taxon>Insecta</taxon>
        <taxon>Pterygota</taxon>
        <taxon>Neoptera</taxon>
        <taxon>Endopterygota</taxon>
        <taxon>Coleoptera</taxon>
        <taxon>Polyphaga</taxon>
        <taxon>Cucujiformia</taxon>
        <taxon>Tenebrionidae</taxon>
        <taxon>Zophobas</taxon>
    </lineage>
</organism>
<dbReference type="InterPro" id="IPR023397">
    <property type="entry name" value="SAM-dep_MeTrfase_MraW_recog"/>
</dbReference>
<dbReference type="InterPro" id="IPR029063">
    <property type="entry name" value="SAM-dependent_MTases_sf"/>
</dbReference>
<dbReference type="Proteomes" id="UP001168821">
    <property type="component" value="Unassembled WGS sequence"/>
</dbReference>
<evidence type="ECO:0000256" key="1">
    <source>
        <dbReference type="ARBA" id="ARBA00010396"/>
    </source>
</evidence>
<dbReference type="Pfam" id="PF01795">
    <property type="entry name" value="Methyltransf_5"/>
    <property type="match status" value="1"/>
</dbReference>
<keyword evidence="4" id="KW-0949">S-adenosyl-L-methionine</keyword>
<accession>A0AA38HIR9</accession>
<evidence type="ECO:0000313" key="6">
    <source>
        <dbReference type="EMBL" id="KAJ3626883.1"/>
    </source>
</evidence>
<evidence type="ECO:0000256" key="3">
    <source>
        <dbReference type="ARBA" id="ARBA00022679"/>
    </source>
</evidence>
<keyword evidence="7" id="KW-1185">Reference proteome</keyword>
<sequence>MEHFSVLLSESVKALDIKKDGIYVDCTLGRAGHTSAILDQLGPDGKIVAFDQDIDAIKKVEVKLNDGRLILVHDNFKNLKTNLVLQNILKVDGIFYDLGVSSPQFDEKDRGFSYRFDAELDMRMDRTNNVLTAKKIVNEYDTSTIADILFKFGDEKMSRQIAANIVKARSEKEIATTFELVEIIKRSLPQKILKQKKHPAKKTFQALRIYVNDELNAINESLSQAITMLKEGGILAVITFHSLEEQVVKTFMRRLANPKVDFVESKLPIQQSHTSEYKLETKKPIVPTENELEENRRSHSAKL</sequence>
<feature type="region of interest" description="Disordered" evidence="5">
    <location>
        <begin position="273"/>
        <end position="303"/>
    </location>
</feature>
<evidence type="ECO:0000256" key="2">
    <source>
        <dbReference type="ARBA" id="ARBA00022603"/>
    </source>
</evidence>
<name>A0AA38HIR9_9CUCU</name>
<evidence type="ECO:0008006" key="8">
    <source>
        <dbReference type="Google" id="ProtNLM"/>
    </source>
</evidence>
<dbReference type="HAMAP" id="MF_01007">
    <property type="entry name" value="16SrRNA_methyltr_H"/>
    <property type="match status" value="1"/>
</dbReference>
<dbReference type="PANTHER" id="PTHR11265:SF0">
    <property type="entry name" value="12S RRNA N4-METHYLCYTIDINE METHYLTRANSFERASE"/>
    <property type="match status" value="1"/>
</dbReference>
<dbReference type="PIRSF" id="PIRSF004486">
    <property type="entry name" value="MraW"/>
    <property type="match status" value="1"/>
</dbReference>
<keyword evidence="3" id="KW-0808">Transferase</keyword>
<proteinExistence type="inferred from homology"/>
<dbReference type="SUPFAM" id="SSF81799">
    <property type="entry name" value="Putative methyltransferase TM0872, insert domain"/>
    <property type="match status" value="1"/>
</dbReference>
<evidence type="ECO:0000256" key="5">
    <source>
        <dbReference type="SAM" id="MobiDB-lite"/>
    </source>
</evidence>
<dbReference type="NCBIfam" id="TIGR00006">
    <property type="entry name" value="16S rRNA (cytosine(1402)-N(4))-methyltransferase RsmH"/>
    <property type="match status" value="1"/>
</dbReference>
<dbReference type="Gene3D" id="1.10.150.170">
    <property type="entry name" value="Putative methyltransferase TM0872, insert domain"/>
    <property type="match status" value="1"/>
</dbReference>
<evidence type="ECO:0000256" key="4">
    <source>
        <dbReference type="ARBA" id="ARBA00022691"/>
    </source>
</evidence>
<keyword evidence="2" id="KW-0489">Methyltransferase</keyword>
<comment type="similarity">
    <text evidence="1">Belongs to the methyltransferase superfamily. RsmH family.</text>
</comment>
<dbReference type="GO" id="GO:0005737">
    <property type="term" value="C:cytoplasm"/>
    <property type="evidence" value="ECO:0007669"/>
    <property type="project" value="TreeGrafter"/>
</dbReference>